<dbReference type="PANTHER" id="PTHR35910">
    <property type="entry name" value="2EXR DOMAIN-CONTAINING PROTEIN"/>
    <property type="match status" value="1"/>
</dbReference>
<accession>A0A2J6S4R5</accession>
<proteinExistence type="predicted"/>
<evidence type="ECO:0000259" key="1">
    <source>
        <dbReference type="Pfam" id="PF20150"/>
    </source>
</evidence>
<gene>
    <name evidence="2" type="ORF">L207DRAFT_578662</name>
</gene>
<name>A0A2J6S4R5_HYAVF</name>
<keyword evidence="3" id="KW-1185">Reference proteome</keyword>
<reference evidence="2 3" key="1">
    <citation type="submission" date="2016-04" db="EMBL/GenBank/DDBJ databases">
        <title>A degradative enzymes factory behind the ericoid mycorrhizal symbiosis.</title>
        <authorList>
            <consortium name="DOE Joint Genome Institute"/>
            <person name="Martino E."/>
            <person name="Morin E."/>
            <person name="Grelet G."/>
            <person name="Kuo A."/>
            <person name="Kohler A."/>
            <person name="Daghino S."/>
            <person name="Barry K."/>
            <person name="Choi C."/>
            <person name="Cichocki N."/>
            <person name="Clum A."/>
            <person name="Copeland A."/>
            <person name="Hainaut M."/>
            <person name="Haridas S."/>
            <person name="Labutti K."/>
            <person name="Lindquist E."/>
            <person name="Lipzen A."/>
            <person name="Khouja H.-R."/>
            <person name="Murat C."/>
            <person name="Ohm R."/>
            <person name="Olson A."/>
            <person name="Spatafora J."/>
            <person name="Veneault-Fourrey C."/>
            <person name="Henrissat B."/>
            <person name="Grigoriev I."/>
            <person name="Martin F."/>
            <person name="Perotto S."/>
        </authorList>
    </citation>
    <scope>NUCLEOTIDE SEQUENCE [LARGE SCALE GENOMIC DNA]</scope>
    <source>
        <strain evidence="2 3">F</strain>
    </source>
</reference>
<dbReference type="Proteomes" id="UP000235786">
    <property type="component" value="Unassembled WGS sequence"/>
</dbReference>
<dbReference type="EMBL" id="KZ613940">
    <property type="protein sequence ID" value="PMD45755.1"/>
    <property type="molecule type" value="Genomic_DNA"/>
</dbReference>
<dbReference type="PANTHER" id="PTHR35910:SF6">
    <property type="entry name" value="2EXR DOMAIN-CONTAINING PROTEIN"/>
    <property type="match status" value="1"/>
</dbReference>
<evidence type="ECO:0000313" key="3">
    <source>
        <dbReference type="Proteomes" id="UP000235786"/>
    </source>
</evidence>
<dbReference type="Pfam" id="PF20150">
    <property type="entry name" value="2EXR"/>
    <property type="match status" value="1"/>
</dbReference>
<sequence length="386" mass="44534">MASHQPPNQLLHGNQDEIECHRTQGPSGIMNTDSSTDLRKFTVFPKLAPELRYMIWKLALPQPQTISITATPLFDWGTIAETDPHEFKLISDASLMPLGLFLACKESRAIALKRYSRLFKRLLGKSVYFDWENDTLCLNDPCAWYQFCDIPRLNGLTGCKLRRAMPRWQKYVRRIALRRDIPGEDYDELGKMLFLKAFPSLKTLIIEEDYRPAPRSQNQDSINDKNNQVLHKAWKQQLKNDEESKLPRIIWLTPDEMNRMVESERVRRWILFRAEPLLTFFRPDTKVHDLVALQLAGCQRSRLTKYDASGILHTLVAFPIRGDDKPWRGSFKHQSGSEGNAGCVQRSNPRVLLDECTSYLGGGVYSAAKACYPSNWIDAWRKTRGF</sequence>
<dbReference type="InterPro" id="IPR045518">
    <property type="entry name" value="2EXR"/>
</dbReference>
<dbReference type="AlphaFoldDB" id="A0A2J6S4R5"/>
<evidence type="ECO:0000313" key="2">
    <source>
        <dbReference type="EMBL" id="PMD45755.1"/>
    </source>
</evidence>
<feature type="domain" description="2EXR" evidence="1">
    <location>
        <begin position="41"/>
        <end position="136"/>
    </location>
</feature>
<protein>
    <recommendedName>
        <fullName evidence="1">2EXR domain-containing protein</fullName>
    </recommendedName>
</protein>
<dbReference type="OrthoDB" id="3538071at2759"/>
<organism evidence="2 3">
    <name type="scientific">Hyaloscypha variabilis (strain UAMH 11265 / GT02V1 / F)</name>
    <name type="common">Meliniomyces variabilis</name>
    <dbReference type="NCBI Taxonomy" id="1149755"/>
    <lineage>
        <taxon>Eukaryota</taxon>
        <taxon>Fungi</taxon>
        <taxon>Dikarya</taxon>
        <taxon>Ascomycota</taxon>
        <taxon>Pezizomycotina</taxon>
        <taxon>Leotiomycetes</taxon>
        <taxon>Helotiales</taxon>
        <taxon>Hyaloscyphaceae</taxon>
        <taxon>Hyaloscypha</taxon>
        <taxon>Hyaloscypha variabilis</taxon>
    </lineage>
</organism>